<dbReference type="InterPro" id="IPR047548">
    <property type="entry name" value="Rcat_RBR_RNF14"/>
</dbReference>
<keyword evidence="7 11" id="KW-0863">Zinc-finger</keyword>
<accession>A0A4E0RR10</accession>
<keyword evidence="4" id="KW-0808">Transferase</keyword>
<dbReference type="CDD" id="cd20354">
    <property type="entry name" value="Rcat_RBR_RNF14"/>
    <property type="match status" value="1"/>
</dbReference>
<feature type="domain" description="RWD" evidence="13">
    <location>
        <begin position="9"/>
        <end position="149"/>
    </location>
</feature>
<gene>
    <name evidence="15" type="ORF">D915_005532</name>
</gene>
<evidence type="ECO:0000259" key="13">
    <source>
        <dbReference type="PROSITE" id="PS50908"/>
    </source>
</evidence>
<comment type="similarity">
    <text evidence="10">Belongs to the RBR family. RNF14 subfamily.</text>
</comment>
<evidence type="ECO:0000259" key="12">
    <source>
        <dbReference type="PROSITE" id="PS50089"/>
    </source>
</evidence>
<evidence type="ECO:0000256" key="9">
    <source>
        <dbReference type="ARBA" id="ARBA00022833"/>
    </source>
</evidence>
<evidence type="ECO:0000256" key="4">
    <source>
        <dbReference type="ARBA" id="ARBA00022679"/>
    </source>
</evidence>
<keyword evidence="5" id="KW-0479">Metal-binding</keyword>
<dbReference type="CDD" id="cd23820">
    <property type="entry name" value="RWD_RNF14"/>
    <property type="match status" value="1"/>
</dbReference>
<evidence type="ECO:0000259" key="14">
    <source>
        <dbReference type="PROSITE" id="PS51873"/>
    </source>
</evidence>
<evidence type="ECO:0000256" key="11">
    <source>
        <dbReference type="PROSITE-ProRule" id="PRU00175"/>
    </source>
</evidence>
<dbReference type="Gene3D" id="3.30.40.10">
    <property type="entry name" value="Zinc/RING finger domain, C3HC4 (zinc finger)"/>
    <property type="match status" value="1"/>
</dbReference>
<organism evidence="15 16">
    <name type="scientific">Fasciola hepatica</name>
    <name type="common">Liver fluke</name>
    <dbReference type="NCBI Taxonomy" id="6192"/>
    <lineage>
        <taxon>Eukaryota</taxon>
        <taxon>Metazoa</taxon>
        <taxon>Spiralia</taxon>
        <taxon>Lophotrochozoa</taxon>
        <taxon>Platyhelminthes</taxon>
        <taxon>Trematoda</taxon>
        <taxon>Digenea</taxon>
        <taxon>Plagiorchiida</taxon>
        <taxon>Echinostomata</taxon>
        <taxon>Echinostomatoidea</taxon>
        <taxon>Fasciolidae</taxon>
        <taxon>Fasciola</taxon>
    </lineage>
</organism>
<dbReference type="InterPro" id="IPR002867">
    <property type="entry name" value="IBR_dom"/>
</dbReference>
<dbReference type="GO" id="GO:0061630">
    <property type="term" value="F:ubiquitin protein ligase activity"/>
    <property type="evidence" value="ECO:0007669"/>
    <property type="project" value="UniProtKB-EC"/>
</dbReference>
<evidence type="ECO:0000313" key="15">
    <source>
        <dbReference type="EMBL" id="THD23428.1"/>
    </source>
</evidence>
<evidence type="ECO:0000256" key="7">
    <source>
        <dbReference type="ARBA" id="ARBA00022771"/>
    </source>
</evidence>
<dbReference type="EMBL" id="JXXN02002153">
    <property type="protein sequence ID" value="THD23428.1"/>
    <property type="molecule type" value="Genomic_DNA"/>
</dbReference>
<dbReference type="AlphaFoldDB" id="A0A4E0RR10"/>
<keyword evidence="16" id="KW-1185">Reference proteome</keyword>
<feature type="domain" description="RING-type" evidence="12">
    <location>
        <begin position="205"/>
        <end position="255"/>
    </location>
</feature>
<keyword evidence="15" id="KW-0675">Receptor</keyword>
<dbReference type="Proteomes" id="UP000230066">
    <property type="component" value="Unassembled WGS sequence"/>
</dbReference>
<dbReference type="InterPro" id="IPR017907">
    <property type="entry name" value="Znf_RING_CS"/>
</dbReference>
<evidence type="ECO:0000256" key="1">
    <source>
        <dbReference type="ARBA" id="ARBA00001798"/>
    </source>
</evidence>
<dbReference type="PROSITE" id="PS50089">
    <property type="entry name" value="ZF_RING_2"/>
    <property type="match status" value="1"/>
</dbReference>
<evidence type="ECO:0000256" key="3">
    <source>
        <dbReference type="ARBA" id="ARBA00012251"/>
    </source>
</evidence>
<feature type="domain" description="RING-type" evidence="14">
    <location>
        <begin position="201"/>
        <end position="423"/>
    </location>
</feature>
<dbReference type="SUPFAM" id="SSF54495">
    <property type="entry name" value="UBC-like"/>
    <property type="match status" value="1"/>
</dbReference>
<dbReference type="InterPro" id="IPR044066">
    <property type="entry name" value="TRIAD_supradom"/>
</dbReference>
<sequence length="432" mass="49630">MDNIEIQEAEMECLSNTFSASDPSVSLIYDKKERRGAFCISPLMEHKIHLLRINTTLHTRNDFIIRDGDEEYYEITHLPPLHLNFSLPPGYPGSPPNTSGPEFFISSEWLPQSVLRNLNARLMEVVTENSGEPVIWLLVEAVQTEAIRFFMGTQYNHGKMKIDLQRFYGQYKSEIPLPFTIYYDFLVSHNDDRLDMEFQNGFWDCPICAEILKGTCFFRFPKCRHRFCKDCVRHAFTLAIEDGLMSSRIACLECDEDAGQYEVRSILSDDWFALYENLTLKRGLSLMRDVATCPRPGCETVVILDDETLGRCPRCELAFCPFCLKTYHGTIRCSAMPERKQDDGPSPEELERLRKEEEATGKFLEDKTRPCPGCSAPCMKISGCNKMVCCYCGTYFCWLCGVLIYNRANPYEHFREGSCANRLFEGVAPMLL</sequence>
<dbReference type="GO" id="GO:0008270">
    <property type="term" value="F:zinc ion binding"/>
    <property type="evidence" value="ECO:0007669"/>
    <property type="project" value="UniProtKB-KW"/>
</dbReference>
<evidence type="ECO:0000256" key="8">
    <source>
        <dbReference type="ARBA" id="ARBA00022786"/>
    </source>
</evidence>
<dbReference type="Pfam" id="PF01485">
    <property type="entry name" value="IBR"/>
    <property type="match status" value="1"/>
</dbReference>
<keyword evidence="8" id="KW-0833">Ubl conjugation pathway</keyword>
<dbReference type="SUPFAM" id="SSF57850">
    <property type="entry name" value="RING/U-box"/>
    <property type="match status" value="3"/>
</dbReference>
<dbReference type="PROSITE" id="PS00518">
    <property type="entry name" value="ZF_RING_1"/>
    <property type="match status" value="1"/>
</dbReference>
<evidence type="ECO:0000256" key="2">
    <source>
        <dbReference type="ARBA" id="ARBA00004906"/>
    </source>
</evidence>
<dbReference type="CDD" id="cd20341">
    <property type="entry name" value="BRcat_RBR_RNF14"/>
    <property type="match status" value="1"/>
</dbReference>
<name>A0A4E0RR10_FASHE</name>
<dbReference type="Pfam" id="PF05773">
    <property type="entry name" value="RWD"/>
    <property type="match status" value="1"/>
</dbReference>
<dbReference type="SMART" id="SM00647">
    <property type="entry name" value="IBR"/>
    <property type="match status" value="2"/>
</dbReference>
<dbReference type="InterPro" id="IPR013083">
    <property type="entry name" value="Znf_RING/FYVE/PHD"/>
</dbReference>
<dbReference type="InterPro" id="IPR006575">
    <property type="entry name" value="RWD_dom"/>
</dbReference>
<keyword evidence="6" id="KW-0677">Repeat</keyword>
<evidence type="ECO:0000313" key="16">
    <source>
        <dbReference type="Proteomes" id="UP000230066"/>
    </source>
</evidence>
<dbReference type="InterPro" id="IPR001841">
    <property type="entry name" value="Znf_RING"/>
</dbReference>
<proteinExistence type="inferred from homology"/>
<dbReference type="GO" id="GO:0016567">
    <property type="term" value="P:protein ubiquitination"/>
    <property type="evidence" value="ECO:0007669"/>
    <property type="project" value="InterPro"/>
</dbReference>
<dbReference type="EC" id="2.3.2.31" evidence="3"/>
<evidence type="ECO:0000256" key="5">
    <source>
        <dbReference type="ARBA" id="ARBA00022723"/>
    </source>
</evidence>
<evidence type="ECO:0000256" key="6">
    <source>
        <dbReference type="ARBA" id="ARBA00022737"/>
    </source>
</evidence>
<dbReference type="PROSITE" id="PS50908">
    <property type="entry name" value="RWD"/>
    <property type="match status" value="1"/>
</dbReference>
<comment type="pathway">
    <text evidence="2">Protein modification; protein ubiquitination.</text>
</comment>
<dbReference type="InterPro" id="IPR016135">
    <property type="entry name" value="UBQ-conjugating_enzyme/RWD"/>
</dbReference>
<keyword evidence="9" id="KW-0862">Zinc</keyword>
<dbReference type="PANTHER" id="PTHR11685">
    <property type="entry name" value="RBR FAMILY RING FINGER AND IBR DOMAIN-CONTAINING"/>
    <property type="match status" value="1"/>
</dbReference>
<reference evidence="15" key="1">
    <citation type="submission" date="2019-03" db="EMBL/GenBank/DDBJ databases">
        <title>Improved annotation for the trematode Fasciola hepatica.</title>
        <authorList>
            <person name="Choi Y.-J."/>
            <person name="Martin J."/>
            <person name="Mitreva M."/>
        </authorList>
    </citation>
    <scope>NUCLEOTIDE SEQUENCE [LARGE SCALE GENOMIC DNA]</scope>
</reference>
<evidence type="ECO:0000256" key="10">
    <source>
        <dbReference type="ARBA" id="ARBA00044508"/>
    </source>
</evidence>
<dbReference type="Gene3D" id="1.20.120.1750">
    <property type="match status" value="1"/>
</dbReference>
<protein>
    <recommendedName>
        <fullName evidence="3">RBR-type E3 ubiquitin transferase</fullName>
        <ecNumber evidence="3">2.3.2.31</ecNumber>
    </recommendedName>
</protein>
<dbReference type="PROSITE" id="PS51873">
    <property type="entry name" value="TRIAD"/>
    <property type="match status" value="1"/>
</dbReference>
<comment type="caution">
    <text evidence="15">The sequence shown here is derived from an EMBL/GenBank/DDBJ whole genome shotgun (WGS) entry which is preliminary data.</text>
</comment>
<dbReference type="Gene3D" id="3.10.110.10">
    <property type="entry name" value="Ubiquitin Conjugating Enzyme"/>
    <property type="match status" value="1"/>
</dbReference>
<comment type="catalytic activity">
    <reaction evidence="1">
        <text>[E2 ubiquitin-conjugating enzyme]-S-ubiquitinyl-L-cysteine + [acceptor protein]-L-lysine = [E2 ubiquitin-conjugating enzyme]-L-cysteine + [acceptor protein]-N(6)-ubiquitinyl-L-lysine.</text>
        <dbReference type="EC" id="2.3.2.31"/>
    </reaction>
</comment>
<dbReference type="Pfam" id="PF26200">
    <property type="entry name" value="Rcat_RNF216"/>
    <property type="match status" value="1"/>
</dbReference>
<dbReference type="InterPro" id="IPR031127">
    <property type="entry name" value="E3_UB_ligase_RBR"/>
</dbReference>